<dbReference type="Pfam" id="PF00472">
    <property type="entry name" value="RF-1"/>
    <property type="match status" value="1"/>
</dbReference>
<feature type="compositionally biased region" description="Basic and acidic residues" evidence="4">
    <location>
        <begin position="184"/>
        <end position="256"/>
    </location>
</feature>
<dbReference type="SUPFAM" id="SSF75620">
    <property type="entry name" value="Release factor"/>
    <property type="match status" value="2"/>
</dbReference>
<feature type="region of interest" description="Disordered" evidence="4">
    <location>
        <begin position="112"/>
        <end position="145"/>
    </location>
</feature>
<organism evidence="6 7">
    <name type="scientific">Cystoisospora suis</name>
    <dbReference type="NCBI Taxonomy" id="483139"/>
    <lineage>
        <taxon>Eukaryota</taxon>
        <taxon>Sar</taxon>
        <taxon>Alveolata</taxon>
        <taxon>Apicomplexa</taxon>
        <taxon>Conoidasida</taxon>
        <taxon>Coccidia</taxon>
        <taxon>Eucoccidiorida</taxon>
        <taxon>Eimeriorina</taxon>
        <taxon>Sarcocystidae</taxon>
        <taxon>Cystoisospora</taxon>
    </lineage>
</organism>
<name>A0A2C6L256_9APIC</name>
<dbReference type="Gene3D" id="3.30.70.1660">
    <property type="match status" value="1"/>
</dbReference>
<dbReference type="InterPro" id="IPR005139">
    <property type="entry name" value="PCRF"/>
</dbReference>
<keyword evidence="7" id="KW-1185">Reference proteome</keyword>
<accession>A0A2C6L256</accession>
<proteinExistence type="inferred from homology"/>
<evidence type="ECO:0000256" key="4">
    <source>
        <dbReference type="SAM" id="MobiDB-lite"/>
    </source>
</evidence>
<dbReference type="VEuPathDB" id="ToxoDB:CSUI_004158"/>
<keyword evidence="2" id="KW-0488">Methylation</keyword>
<feature type="compositionally biased region" description="Polar residues" evidence="4">
    <location>
        <begin position="124"/>
        <end position="145"/>
    </location>
</feature>
<dbReference type="AlphaFoldDB" id="A0A2C6L256"/>
<comment type="caution">
    <text evidence="6">The sequence shown here is derived from an EMBL/GenBank/DDBJ whole genome shotgun (WGS) entry which is preliminary data.</text>
</comment>
<dbReference type="InterPro" id="IPR050057">
    <property type="entry name" value="Prokaryotic/Mito_RF"/>
</dbReference>
<dbReference type="SMART" id="SM00937">
    <property type="entry name" value="PCRF"/>
    <property type="match status" value="1"/>
</dbReference>
<evidence type="ECO:0000256" key="2">
    <source>
        <dbReference type="ARBA" id="ARBA00022481"/>
    </source>
</evidence>
<feature type="region of interest" description="Disordered" evidence="4">
    <location>
        <begin position="362"/>
        <end position="391"/>
    </location>
</feature>
<dbReference type="PANTHER" id="PTHR43804:SF7">
    <property type="entry name" value="LD18447P"/>
    <property type="match status" value="1"/>
</dbReference>
<feature type="compositionally biased region" description="Low complexity" evidence="4">
    <location>
        <begin position="25"/>
        <end position="40"/>
    </location>
</feature>
<dbReference type="GO" id="GO:0005737">
    <property type="term" value="C:cytoplasm"/>
    <property type="evidence" value="ECO:0007669"/>
    <property type="project" value="UniProtKB-ARBA"/>
</dbReference>
<evidence type="ECO:0000259" key="5">
    <source>
        <dbReference type="PROSITE" id="PS00745"/>
    </source>
</evidence>
<dbReference type="RefSeq" id="XP_067923670.1">
    <property type="nucleotide sequence ID" value="XM_068064352.1"/>
</dbReference>
<feature type="non-terminal residue" evidence="6">
    <location>
        <position position="1"/>
    </location>
</feature>
<dbReference type="Gene3D" id="3.30.160.20">
    <property type="match status" value="1"/>
</dbReference>
<dbReference type="Pfam" id="PF03462">
    <property type="entry name" value="PCRF"/>
    <property type="match status" value="2"/>
</dbReference>
<dbReference type="GO" id="GO:0003747">
    <property type="term" value="F:translation release factor activity"/>
    <property type="evidence" value="ECO:0007669"/>
    <property type="project" value="InterPro"/>
</dbReference>
<dbReference type="OrthoDB" id="2019491at2759"/>
<feature type="compositionally biased region" description="Basic and acidic residues" evidence="4">
    <location>
        <begin position="377"/>
        <end position="386"/>
    </location>
</feature>
<sequence length="613" mass="68512">YLHTNKGPRRSPSSRSSPYYPSFISLSSSPSSPLSSFHTPPSRPSSPPSVHLSSLPVSSPCLTPLFKASSHSLSSSSPPPSPDPSFASLHAGLAKLRQIACHLSWRSSHTVSSSFSSSHRNDQQDAASYLSDSSRSIKTSPSESISPDFQATVLSLCSLLDDWEFTWRHIHDLYQTCEELHAKKHRESDATKRENKDGFSPRHRQLERDRHGEEEEAEKKKSRRDGEKKEKKNKQEQQIEVERSSPSSEEKERIAEENSEEELLAVVQMEREDAYKRLEMIQETIERQLLCMNEERHVKSEGRGVRGGGRESHATIMEIRPAAGGEEARLWASDLADIYERFFTLQEGWKYKAIQPGRCTANGSRGVIGGGTTSSSSKDESSRRDSSISQEGIAGALGGTTCFAFRIQGEGAYRRLLKEAGVHRVQRVPKTETQGRIHTSTATVAVVEEQSVPAVVLDESELSIRTARSSGAGGQNVNKVETAVDLVHIPTGIRVFCQQERTQAANKRAAKEILLKKLCAQHGQQLTQQMREERRGQVCSGLRSERLRTYNFRDGRVTDHRLTNSARTFPLKPILEGHLEPLHASLDQQRCEDALKDLLERITIHHAKRTQKS</sequence>
<keyword evidence="3" id="KW-0648">Protein biosynthesis</keyword>
<dbReference type="InterPro" id="IPR000352">
    <property type="entry name" value="Pep_chain_release_fac_I"/>
</dbReference>
<dbReference type="GeneID" id="94427563"/>
<feature type="region of interest" description="Disordered" evidence="4">
    <location>
        <begin position="25"/>
        <end position="54"/>
    </location>
</feature>
<dbReference type="Proteomes" id="UP000221165">
    <property type="component" value="Unassembled WGS sequence"/>
</dbReference>
<dbReference type="PANTHER" id="PTHR43804">
    <property type="entry name" value="LD18447P"/>
    <property type="match status" value="1"/>
</dbReference>
<comment type="similarity">
    <text evidence="1">Belongs to the prokaryotic/mitochondrial release factor family.</text>
</comment>
<reference evidence="6 7" key="1">
    <citation type="journal article" date="2017" name="Int. J. Parasitol.">
        <title>The genome of the protozoan parasite Cystoisospora suis and a reverse vaccinology approach to identify vaccine candidates.</title>
        <authorList>
            <person name="Palmieri N."/>
            <person name="Shrestha A."/>
            <person name="Ruttkowski B."/>
            <person name="Beck T."/>
            <person name="Vogl C."/>
            <person name="Tomley F."/>
            <person name="Blake D.P."/>
            <person name="Joachim A."/>
        </authorList>
    </citation>
    <scope>NUCLEOTIDE SEQUENCE [LARGE SCALE GENOMIC DNA]</scope>
    <source>
        <strain evidence="6 7">Wien I</strain>
    </source>
</reference>
<evidence type="ECO:0000313" key="7">
    <source>
        <dbReference type="Proteomes" id="UP000221165"/>
    </source>
</evidence>
<gene>
    <name evidence="6" type="ORF">CSUI_004158</name>
</gene>
<evidence type="ECO:0000256" key="1">
    <source>
        <dbReference type="ARBA" id="ARBA00010835"/>
    </source>
</evidence>
<dbReference type="PROSITE" id="PS00745">
    <property type="entry name" value="RF_PROK_I"/>
    <property type="match status" value="1"/>
</dbReference>
<protein>
    <submittedName>
        <fullName evidence="6">Peptide chain release factor 1</fullName>
    </submittedName>
</protein>
<evidence type="ECO:0000313" key="6">
    <source>
        <dbReference type="EMBL" id="PHJ21992.1"/>
    </source>
</evidence>
<dbReference type="EMBL" id="MIGC01001908">
    <property type="protein sequence ID" value="PHJ21992.1"/>
    <property type="molecule type" value="Genomic_DNA"/>
</dbReference>
<feature type="region of interest" description="Disordered" evidence="4">
    <location>
        <begin position="184"/>
        <end position="259"/>
    </location>
</feature>
<feature type="domain" description="Prokaryotic-type class I peptide chain release factors" evidence="5">
    <location>
        <begin position="468"/>
        <end position="484"/>
    </location>
</feature>
<dbReference type="InterPro" id="IPR045853">
    <property type="entry name" value="Pep_chain_release_fac_I_sf"/>
</dbReference>
<evidence type="ECO:0000256" key="3">
    <source>
        <dbReference type="ARBA" id="ARBA00022917"/>
    </source>
</evidence>